<protein>
    <submittedName>
        <fullName evidence="4">Penicillin-binding protein 1A</fullName>
    </submittedName>
</protein>
<dbReference type="RefSeq" id="WP_082228430.1">
    <property type="nucleotide sequence ID" value="NZ_CAJOXS020000002.1"/>
</dbReference>
<dbReference type="Gene3D" id="1.10.3810.10">
    <property type="entry name" value="Biosynthetic peptidoglycan transglycosylase-like"/>
    <property type="match status" value="1"/>
</dbReference>
<dbReference type="InterPro" id="IPR050396">
    <property type="entry name" value="Glycosyltr_51/Transpeptidase"/>
</dbReference>
<keyword evidence="2" id="KW-0808">Transferase</keyword>
<organism evidence="4 5">
    <name type="scientific">Klebsiella variicola</name>
    <dbReference type="NCBI Taxonomy" id="244366"/>
    <lineage>
        <taxon>Bacteria</taxon>
        <taxon>Pseudomonadati</taxon>
        <taxon>Pseudomonadota</taxon>
        <taxon>Gammaproteobacteria</taxon>
        <taxon>Enterobacterales</taxon>
        <taxon>Enterobacteriaceae</taxon>
        <taxon>Klebsiella/Raoultella group</taxon>
        <taxon>Klebsiella</taxon>
        <taxon>Klebsiella pneumoniae complex</taxon>
    </lineage>
</organism>
<comment type="caution">
    <text evidence="4">The sequence shown here is derived from an EMBL/GenBank/DDBJ whole genome shotgun (WGS) entry which is preliminary data.</text>
</comment>
<accession>A0A9P0V1W6</accession>
<dbReference type="PANTHER" id="PTHR32282">
    <property type="entry name" value="BINDING PROTEIN TRANSPEPTIDASE, PUTATIVE-RELATED"/>
    <property type="match status" value="1"/>
</dbReference>
<keyword evidence="5" id="KW-1185">Reference proteome</keyword>
<dbReference type="InterPro" id="IPR023346">
    <property type="entry name" value="Lysozyme-like_dom_sf"/>
</dbReference>
<dbReference type="PANTHER" id="PTHR32282:SF33">
    <property type="entry name" value="PEPTIDOGLYCAN GLYCOSYLTRANSFERASE"/>
    <property type="match status" value="1"/>
</dbReference>
<evidence type="ECO:0000256" key="1">
    <source>
        <dbReference type="ARBA" id="ARBA00004752"/>
    </source>
</evidence>
<reference evidence="4" key="1">
    <citation type="submission" date="2022-05" db="EMBL/GenBank/DDBJ databases">
        <authorList>
            <person name="Alioto T."/>
            <person name="Alioto T."/>
            <person name="Gomez Garrido J."/>
        </authorList>
    </citation>
    <scope>NUCLEOTIDE SEQUENCE</scope>
    <source>
        <strain evidence="4">0</strain>
    </source>
</reference>
<name>A0A9P0V1W6_KLEVA</name>
<evidence type="ECO:0000313" key="5">
    <source>
        <dbReference type="Proteomes" id="UP000789617"/>
    </source>
</evidence>
<feature type="domain" description="Glycosyl transferase family 51" evidence="3">
    <location>
        <begin position="45"/>
        <end position="151"/>
    </location>
</feature>
<dbReference type="EMBL" id="CAJOXS020000002">
    <property type="protein sequence ID" value="CAH6087784.1"/>
    <property type="molecule type" value="Genomic_DNA"/>
</dbReference>
<sequence>MEAKRFLILILSVPYLLLTFVVTKIRVKSIVNDYKKCIDYININSKNEIASSLISILIVAEDHRHLLHMGIDPIAIIRAIYLKTFKNTHQGASTIDQQLVRTITKRYEKTIRRKLREQILAILIRRVSTPNDICKCYISCCYYGYNTYGIDKLLAKEENICEYGIIARIKYPFRKNFDLRTEMKYHQRIFYLRHLHHKKGKKISIFLRNNSKHKL</sequence>
<dbReference type="InterPro" id="IPR001264">
    <property type="entry name" value="Glyco_trans_51"/>
</dbReference>
<dbReference type="AlphaFoldDB" id="A0A9P0V1W6"/>
<evidence type="ECO:0000313" key="4">
    <source>
        <dbReference type="EMBL" id="CAH6087784.1"/>
    </source>
</evidence>
<gene>
    <name evidence="4" type="ORF">AN2335V1_2509</name>
</gene>
<evidence type="ECO:0000259" key="3">
    <source>
        <dbReference type="Pfam" id="PF00912"/>
    </source>
</evidence>
<dbReference type="Pfam" id="PF00912">
    <property type="entry name" value="Transgly"/>
    <property type="match status" value="1"/>
</dbReference>
<proteinExistence type="predicted"/>
<evidence type="ECO:0000256" key="2">
    <source>
        <dbReference type="ARBA" id="ARBA00022679"/>
    </source>
</evidence>
<comment type="pathway">
    <text evidence="1">Cell wall biogenesis; peptidoglycan biosynthesis.</text>
</comment>
<dbReference type="Proteomes" id="UP000789617">
    <property type="component" value="Unassembled WGS sequence"/>
</dbReference>
<dbReference type="SUPFAM" id="SSF53955">
    <property type="entry name" value="Lysozyme-like"/>
    <property type="match status" value="1"/>
</dbReference>
<dbReference type="GO" id="GO:0008955">
    <property type="term" value="F:peptidoglycan glycosyltransferase activity"/>
    <property type="evidence" value="ECO:0007669"/>
    <property type="project" value="TreeGrafter"/>
</dbReference>
<dbReference type="InterPro" id="IPR036950">
    <property type="entry name" value="PBP_transglycosylase"/>
</dbReference>